<evidence type="ECO:0000259" key="5">
    <source>
        <dbReference type="PROSITE" id="PS52004"/>
    </source>
</evidence>
<dbReference type="InterPro" id="IPR014030">
    <property type="entry name" value="Ketoacyl_synth_N"/>
</dbReference>
<accession>A0A2P8DYR8</accession>
<dbReference type="EMBL" id="PYGE01000010">
    <property type="protein sequence ID" value="PSL02363.1"/>
    <property type="molecule type" value="Genomic_DNA"/>
</dbReference>
<comment type="similarity">
    <text evidence="1 3">Belongs to the thiolase-like superfamily. Beta-ketoacyl-ACP synthases family.</text>
</comment>
<keyword evidence="7" id="KW-1185">Reference proteome</keyword>
<dbReference type="PANTHER" id="PTHR11712">
    <property type="entry name" value="POLYKETIDE SYNTHASE-RELATED"/>
    <property type="match status" value="1"/>
</dbReference>
<gene>
    <name evidence="6" type="ORF">CLV30_11016</name>
</gene>
<dbReference type="Gene3D" id="3.40.47.10">
    <property type="match status" value="3"/>
</dbReference>
<dbReference type="InterPro" id="IPR000794">
    <property type="entry name" value="Beta-ketoacyl_synthase"/>
</dbReference>
<dbReference type="InterPro" id="IPR014031">
    <property type="entry name" value="Ketoacyl_synth_C"/>
</dbReference>
<protein>
    <submittedName>
        <fullName evidence="6">3-oxoacyl-[acyl-carrier-protein] synthase II</fullName>
    </submittedName>
</protein>
<evidence type="ECO:0000256" key="4">
    <source>
        <dbReference type="SAM" id="MobiDB-lite"/>
    </source>
</evidence>
<evidence type="ECO:0000256" key="3">
    <source>
        <dbReference type="RuleBase" id="RU003694"/>
    </source>
</evidence>
<dbReference type="Proteomes" id="UP000243528">
    <property type="component" value="Unassembled WGS sequence"/>
</dbReference>
<name>A0A2P8DYR8_9ACTN</name>
<organism evidence="6 7">
    <name type="scientific">Haloactinopolyspora alba</name>
    <dbReference type="NCBI Taxonomy" id="648780"/>
    <lineage>
        <taxon>Bacteria</taxon>
        <taxon>Bacillati</taxon>
        <taxon>Actinomycetota</taxon>
        <taxon>Actinomycetes</taxon>
        <taxon>Jiangellales</taxon>
        <taxon>Jiangellaceae</taxon>
        <taxon>Haloactinopolyspora</taxon>
    </lineage>
</organism>
<feature type="domain" description="Ketosynthase family 3 (KS3)" evidence="5">
    <location>
        <begin position="8"/>
        <end position="405"/>
    </location>
</feature>
<feature type="region of interest" description="Disordered" evidence="4">
    <location>
        <begin position="284"/>
        <end position="307"/>
    </location>
</feature>
<feature type="region of interest" description="Disordered" evidence="4">
    <location>
        <begin position="444"/>
        <end position="474"/>
    </location>
</feature>
<dbReference type="RefSeq" id="WP_165358672.1">
    <property type="nucleotide sequence ID" value="NZ_PYGE01000010.1"/>
</dbReference>
<dbReference type="SMART" id="SM00825">
    <property type="entry name" value="PKS_KS"/>
    <property type="match status" value="1"/>
</dbReference>
<dbReference type="GO" id="GO:0005829">
    <property type="term" value="C:cytosol"/>
    <property type="evidence" value="ECO:0007669"/>
    <property type="project" value="TreeGrafter"/>
</dbReference>
<dbReference type="AlphaFoldDB" id="A0A2P8DYR8"/>
<dbReference type="PROSITE" id="PS52004">
    <property type="entry name" value="KS3_2"/>
    <property type="match status" value="1"/>
</dbReference>
<dbReference type="GO" id="GO:0004315">
    <property type="term" value="F:3-oxoacyl-[acyl-carrier-protein] synthase activity"/>
    <property type="evidence" value="ECO:0007669"/>
    <property type="project" value="InterPro"/>
</dbReference>
<evidence type="ECO:0000313" key="7">
    <source>
        <dbReference type="Proteomes" id="UP000243528"/>
    </source>
</evidence>
<keyword evidence="2 3" id="KW-0808">Transferase</keyword>
<dbReference type="InterPro" id="IPR016039">
    <property type="entry name" value="Thiolase-like"/>
</dbReference>
<dbReference type="SUPFAM" id="SSF53901">
    <property type="entry name" value="Thiolase-like"/>
    <property type="match status" value="4"/>
</dbReference>
<evidence type="ECO:0000256" key="1">
    <source>
        <dbReference type="ARBA" id="ARBA00008467"/>
    </source>
</evidence>
<dbReference type="GO" id="GO:0006633">
    <property type="term" value="P:fatty acid biosynthetic process"/>
    <property type="evidence" value="ECO:0007669"/>
    <property type="project" value="InterPro"/>
</dbReference>
<dbReference type="PANTHER" id="PTHR11712:SF336">
    <property type="entry name" value="3-OXOACYL-[ACYL-CARRIER-PROTEIN] SYNTHASE, MITOCHONDRIAL"/>
    <property type="match status" value="1"/>
</dbReference>
<dbReference type="PROSITE" id="PS00606">
    <property type="entry name" value="KS3_1"/>
    <property type="match status" value="1"/>
</dbReference>
<sequence length="777" mass="78270">MPIETSEVPRVAVRSVGAVTALGGDAAALWAGARDGRVGIRPVQRLDLTGVRTKVGGEVDMSPESAHPYPRPGGFRDRMVELALRATDEAMAGAGDLPGRAGAERCGVVFGTCNAGLLSGREWLAAVDRGEHPPAGLAPMSTPQATGEALAGAYDFRGPVFAVNTACASGANAVGWAADLIRSGQADVVLTGGSDAFSDVLFGGFHALEALSPEPARPYSRERQGLSLGEGAAFLVLAREDLIAADDVLGWVGGYGLSADGYHPTAPRPDGSGASRAITQALRSAGARPDEVGYVNGHGTGTDKNDPAETQAIRTALGDAADTVPVSSTKSVIGHLLGAAGAAEAVVTVHALEQRTAPPTASYAGPDPACDLDYVPLDARALDSTVAVSNNFAFGGSNASLALLRADDRRRPPAADLDDVVVTGLAALGPFGDGVAAAREAAHSAGVPADPRGRVGTMTVDPEPHLSRKQRRRMDRMTVAAVVAADKALADAELADGDRAGTGVLVGTSAGPVESMAAFTRGVLADGPSGADPALFPNTVYNQPAGQVAQHLGLHGPTSTVSAGHASGATALAYACQLLRTGHADAVVCLAVDLVDELVVRAYRDLGVLSTTPGDRRFAVTDAAVAVVLERRGGAERRGARSRALLAGYGSASHVRPGGVSWDLGGDATARAGAHALHDAGIAAGEVAGVWTAAAGLAPADRGERAGLRRIFGDRLPPLHEPKKALGEPVGPGGALTTALAVDALDGGGHAGPALVNATSLGGTAVSLVVSPAADDK</sequence>
<dbReference type="CDD" id="cd00834">
    <property type="entry name" value="KAS_I_II"/>
    <property type="match status" value="1"/>
</dbReference>
<evidence type="ECO:0000256" key="2">
    <source>
        <dbReference type="ARBA" id="ARBA00022679"/>
    </source>
</evidence>
<dbReference type="InterPro" id="IPR020841">
    <property type="entry name" value="PKS_Beta-ketoAc_synthase_dom"/>
</dbReference>
<dbReference type="Pfam" id="PF02801">
    <property type="entry name" value="Ketoacyl-synt_C"/>
    <property type="match status" value="1"/>
</dbReference>
<comment type="caution">
    <text evidence="6">The sequence shown here is derived from an EMBL/GenBank/DDBJ whole genome shotgun (WGS) entry which is preliminary data.</text>
</comment>
<proteinExistence type="inferred from homology"/>
<dbReference type="InterPro" id="IPR018201">
    <property type="entry name" value="Ketoacyl_synth_AS"/>
</dbReference>
<evidence type="ECO:0000313" key="6">
    <source>
        <dbReference type="EMBL" id="PSL02363.1"/>
    </source>
</evidence>
<reference evidence="6 7" key="1">
    <citation type="submission" date="2018-03" db="EMBL/GenBank/DDBJ databases">
        <title>Genomic Encyclopedia of Archaeal and Bacterial Type Strains, Phase II (KMG-II): from individual species to whole genera.</title>
        <authorList>
            <person name="Goeker M."/>
        </authorList>
    </citation>
    <scope>NUCLEOTIDE SEQUENCE [LARGE SCALE GENOMIC DNA]</scope>
    <source>
        <strain evidence="6 7">DSM 45211</strain>
    </source>
</reference>
<dbReference type="Pfam" id="PF00109">
    <property type="entry name" value="ketoacyl-synt"/>
    <property type="match status" value="2"/>
</dbReference>